<feature type="region of interest" description="Disordered" evidence="2">
    <location>
        <begin position="653"/>
        <end position="704"/>
    </location>
</feature>
<feature type="domain" description="BRCT" evidence="3">
    <location>
        <begin position="1"/>
        <end position="44"/>
    </location>
</feature>
<dbReference type="CDD" id="cd17723">
    <property type="entry name" value="BRCT_Rad4_rpt4"/>
    <property type="match status" value="1"/>
</dbReference>
<feature type="compositionally biased region" description="Basic and acidic residues" evidence="2">
    <location>
        <begin position="489"/>
        <end position="505"/>
    </location>
</feature>
<dbReference type="Proteomes" id="UP001276659">
    <property type="component" value="Unassembled WGS sequence"/>
</dbReference>
<sequence>MGAVHKLDLTSDVTHLVVGDTDTPKYKFVAKERPDVKCVQASWVKAVCASWMEGGETNVEALEIEHKLPTFIGLRLCVTGFEDLVYRKQLEDLITDNGGEYRGNLTKDITHLIAKEPFGAKYNYAVQWNIKIVAVEWLEQSLERGMVLEESLYSLTLPASQRGKNAWVRRTTSTTSLGKRSREEELGQQNTRKLRRTASVRLSSQNVGLWSDIVGIESKPEGQRMGQWDNEVKGFEDYEHKNRTLNSGGKAQEALRSEKIYVEPRASLGLITANLPQGEGIFQDKKFLLQGFDDRKASILQEHLHSHGADIITDVAQLPPLRANASSDKLYHLVPHNIHDYDVPKLSVTSQVPAIVTELWVERCLYKKKFEEPNASVTNTPFRNFPITGFEKLSVCSTSFQGIDLLHMSKAVKLMGAAYEEFFTPEVSVLICNAVVAGQEKLLRAQAWGIPAVTAIWLWDCIRKGELMLFGSYLVQPIRDPKQSATDTETAKAHDKSARAQRNDKPPGTIETTNKPTKQHSPPGAVYKKLTRETPGVRGRSKSNKISPPKTPSDPHSEHLPKDDDQAPIFLDDKTLRPLEDNADKNDSSTTFNVTSTSAPLREITPNSSPPKPSTSPTKSISPSKPKAPLQRQSLDDSSLGPAISSLLAHHQRTNSNSNPLAPTSSDQPQMGRRRRQLLGRAPSNLSSHSINLSRASSVDTMNTDGLGTPLELSYAIKSEKNNKSKIEFPTYFSADQNDDPDREEPPLQMTQLGYEDPEVAAWRERVAIKMGGGKVKEGKGKGKGTTLGRKAGTMKDDSGGGSLGISKRTRLASGR</sequence>
<dbReference type="CDD" id="cd18433">
    <property type="entry name" value="BRCT_Rad4_rpt3"/>
    <property type="match status" value="1"/>
</dbReference>
<feature type="compositionally biased region" description="Polar residues" evidence="2">
    <location>
        <begin position="684"/>
        <end position="704"/>
    </location>
</feature>
<feature type="domain" description="BRCT" evidence="3">
    <location>
        <begin position="377"/>
        <end position="475"/>
    </location>
</feature>
<evidence type="ECO:0000259" key="3">
    <source>
        <dbReference type="PROSITE" id="PS50172"/>
    </source>
</evidence>
<feature type="compositionally biased region" description="Polar residues" evidence="2">
    <location>
        <begin position="588"/>
        <end position="599"/>
    </location>
</feature>
<dbReference type="InterPro" id="IPR059215">
    <property type="entry name" value="BRCT2_TopBP1-like"/>
</dbReference>
<dbReference type="InterPro" id="IPR036420">
    <property type="entry name" value="BRCT_dom_sf"/>
</dbReference>
<feature type="domain" description="BRCT" evidence="3">
    <location>
        <begin position="277"/>
        <end position="378"/>
    </location>
</feature>
<feature type="compositionally biased region" description="Polar residues" evidence="2">
    <location>
        <begin position="510"/>
        <end position="520"/>
    </location>
</feature>
<dbReference type="GO" id="GO:0033314">
    <property type="term" value="P:mitotic DNA replication checkpoint signaling"/>
    <property type="evidence" value="ECO:0007669"/>
    <property type="project" value="TreeGrafter"/>
</dbReference>
<feature type="region of interest" description="Disordered" evidence="2">
    <location>
        <begin position="483"/>
        <end position="641"/>
    </location>
</feature>
<dbReference type="PANTHER" id="PTHR13561:SF20">
    <property type="entry name" value="DNA TOPOISOMERASE 2-BINDING PROTEIN 1"/>
    <property type="match status" value="1"/>
</dbReference>
<dbReference type="SUPFAM" id="SSF52113">
    <property type="entry name" value="BRCT domain"/>
    <property type="match status" value="4"/>
</dbReference>
<evidence type="ECO:0000256" key="1">
    <source>
        <dbReference type="ARBA" id="ARBA00022737"/>
    </source>
</evidence>
<gene>
    <name evidence="4" type="ORF">OEA41_009877</name>
</gene>
<dbReference type="PANTHER" id="PTHR13561">
    <property type="entry name" value="DNA REPLICATION REGULATOR DPB11-RELATED"/>
    <property type="match status" value="1"/>
</dbReference>
<dbReference type="AlphaFoldDB" id="A0AAE0DDA9"/>
<dbReference type="Gene3D" id="3.40.50.10190">
    <property type="entry name" value="BRCT domain"/>
    <property type="match status" value="4"/>
</dbReference>
<feature type="region of interest" description="Disordered" evidence="2">
    <location>
        <begin position="733"/>
        <end position="759"/>
    </location>
</feature>
<feature type="region of interest" description="Disordered" evidence="2">
    <location>
        <begin position="774"/>
        <end position="816"/>
    </location>
</feature>
<dbReference type="GO" id="GO:0006270">
    <property type="term" value="P:DNA replication initiation"/>
    <property type="evidence" value="ECO:0007669"/>
    <property type="project" value="TreeGrafter"/>
</dbReference>
<feature type="domain" description="BRCT" evidence="3">
    <location>
        <begin position="66"/>
        <end position="155"/>
    </location>
</feature>
<organism evidence="4 5">
    <name type="scientific">Lepraria neglecta</name>
    <dbReference type="NCBI Taxonomy" id="209136"/>
    <lineage>
        <taxon>Eukaryota</taxon>
        <taxon>Fungi</taxon>
        <taxon>Dikarya</taxon>
        <taxon>Ascomycota</taxon>
        <taxon>Pezizomycotina</taxon>
        <taxon>Lecanoromycetes</taxon>
        <taxon>OSLEUM clade</taxon>
        <taxon>Lecanoromycetidae</taxon>
        <taxon>Lecanorales</taxon>
        <taxon>Lecanorineae</taxon>
        <taxon>Stereocaulaceae</taxon>
        <taxon>Lepraria</taxon>
    </lineage>
</organism>
<keyword evidence="5" id="KW-1185">Reference proteome</keyword>
<comment type="caution">
    <text evidence="4">The sequence shown here is derived from an EMBL/GenBank/DDBJ whole genome shotgun (WGS) entry which is preliminary data.</text>
</comment>
<dbReference type="EMBL" id="JASNWA010000011">
    <property type="protein sequence ID" value="KAK3166752.1"/>
    <property type="molecule type" value="Genomic_DNA"/>
</dbReference>
<dbReference type="SMART" id="SM00292">
    <property type="entry name" value="BRCT"/>
    <property type="match status" value="3"/>
</dbReference>
<feature type="compositionally biased region" description="Basic and acidic residues" evidence="2">
    <location>
        <begin position="553"/>
        <end position="587"/>
    </location>
</feature>
<feature type="compositionally biased region" description="Polar residues" evidence="2">
    <location>
        <begin position="654"/>
        <end position="669"/>
    </location>
</feature>
<keyword evidence="1" id="KW-0677">Repeat</keyword>
<accession>A0AAE0DDA9</accession>
<feature type="compositionally biased region" description="Low complexity" evidence="2">
    <location>
        <begin position="615"/>
        <end position="627"/>
    </location>
</feature>
<dbReference type="Pfam" id="PF12738">
    <property type="entry name" value="PTCB-BRCT"/>
    <property type="match status" value="2"/>
</dbReference>
<dbReference type="Pfam" id="PF00533">
    <property type="entry name" value="BRCT"/>
    <property type="match status" value="1"/>
</dbReference>
<feature type="region of interest" description="Disordered" evidence="2">
    <location>
        <begin position="168"/>
        <end position="193"/>
    </location>
</feature>
<evidence type="ECO:0000313" key="4">
    <source>
        <dbReference type="EMBL" id="KAK3166752.1"/>
    </source>
</evidence>
<dbReference type="InterPro" id="IPR001357">
    <property type="entry name" value="BRCT_dom"/>
</dbReference>
<dbReference type="GO" id="GO:0007095">
    <property type="term" value="P:mitotic G2 DNA damage checkpoint signaling"/>
    <property type="evidence" value="ECO:0007669"/>
    <property type="project" value="TreeGrafter"/>
</dbReference>
<dbReference type="CDD" id="cd17731">
    <property type="entry name" value="BRCT_TopBP1_rpt2_like"/>
    <property type="match status" value="1"/>
</dbReference>
<evidence type="ECO:0000256" key="2">
    <source>
        <dbReference type="SAM" id="MobiDB-lite"/>
    </source>
</evidence>
<dbReference type="PROSITE" id="PS50172">
    <property type="entry name" value="BRCT"/>
    <property type="match status" value="4"/>
</dbReference>
<name>A0AAE0DDA9_9LECA</name>
<proteinExistence type="predicted"/>
<evidence type="ECO:0000313" key="5">
    <source>
        <dbReference type="Proteomes" id="UP001276659"/>
    </source>
</evidence>
<protein>
    <recommendedName>
        <fullName evidence="3">BRCT domain-containing protein</fullName>
    </recommendedName>
</protein>
<reference evidence="4" key="1">
    <citation type="submission" date="2022-11" db="EMBL/GenBank/DDBJ databases">
        <title>Chromosomal genome sequence assembly and mating type (MAT) locus characterization of the leprose asexual lichenized fungus Lepraria neglecta (Nyl.) Erichsen.</title>
        <authorList>
            <person name="Allen J.L."/>
            <person name="Pfeffer B."/>
        </authorList>
    </citation>
    <scope>NUCLEOTIDE SEQUENCE</scope>
    <source>
        <strain evidence="4">Allen 5258</strain>
    </source>
</reference>